<evidence type="ECO:0000259" key="1">
    <source>
        <dbReference type="Pfam" id="PF04773"/>
    </source>
</evidence>
<dbReference type="PIRSF" id="PIRSF018266">
    <property type="entry name" value="FecR"/>
    <property type="match status" value="1"/>
</dbReference>
<dbReference type="Proteomes" id="UP000185146">
    <property type="component" value="Chromosome"/>
</dbReference>
<reference evidence="3" key="1">
    <citation type="submission" date="2016-12" db="EMBL/GenBank/DDBJ databases">
        <title>Draft Genome Sequence of Mercury Resistant Pseudomonas DRA525.</title>
        <authorList>
            <person name="Drace K.M."/>
        </authorList>
    </citation>
    <scope>NUCLEOTIDE SEQUENCE [LARGE SCALE GENOMIC DNA]</scope>
    <source>
        <strain evidence="3">DRA525</strain>
    </source>
</reference>
<dbReference type="Gene3D" id="2.60.120.1440">
    <property type="match status" value="1"/>
</dbReference>
<dbReference type="EMBL" id="CP018743">
    <property type="protein sequence ID" value="APO80105.1"/>
    <property type="molecule type" value="Genomic_DNA"/>
</dbReference>
<dbReference type="InterPro" id="IPR032623">
    <property type="entry name" value="FecR_N"/>
</dbReference>
<dbReference type="AlphaFoldDB" id="A0A1L5PJ70"/>
<feature type="domain" description="FecR N-terminal" evidence="2">
    <location>
        <begin position="14"/>
        <end position="55"/>
    </location>
</feature>
<organism evidence="3">
    <name type="scientific">Pseudomonas putida</name>
    <name type="common">Arthrobacter siderocapsulatus</name>
    <dbReference type="NCBI Taxonomy" id="303"/>
    <lineage>
        <taxon>Bacteria</taxon>
        <taxon>Pseudomonadati</taxon>
        <taxon>Pseudomonadota</taxon>
        <taxon>Gammaproteobacteria</taxon>
        <taxon>Pseudomonadales</taxon>
        <taxon>Pseudomonadaceae</taxon>
        <taxon>Pseudomonas</taxon>
    </lineage>
</organism>
<evidence type="ECO:0000313" key="3">
    <source>
        <dbReference type="EMBL" id="APO80105.1"/>
    </source>
</evidence>
<dbReference type="InterPro" id="IPR012373">
    <property type="entry name" value="Ferrdict_sens_TM"/>
</dbReference>
<dbReference type="PANTHER" id="PTHR30273">
    <property type="entry name" value="PERIPLASMIC SIGNAL SENSOR AND SIGMA FACTOR ACTIVATOR FECR-RELATED"/>
    <property type="match status" value="1"/>
</dbReference>
<evidence type="ECO:0000259" key="2">
    <source>
        <dbReference type="Pfam" id="PF16220"/>
    </source>
</evidence>
<name>A0A1L5PJ70_PSEPU</name>
<dbReference type="RefSeq" id="WP_075043726.1">
    <property type="nucleotide sequence ID" value="NZ_CP018743.1"/>
</dbReference>
<dbReference type="Pfam" id="PF16220">
    <property type="entry name" value="DUF4880"/>
    <property type="match status" value="1"/>
</dbReference>
<gene>
    <name evidence="3" type="ORF">BL240_00770</name>
</gene>
<dbReference type="GO" id="GO:0016989">
    <property type="term" value="F:sigma factor antagonist activity"/>
    <property type="evidence" value="ECO:0007669"/>
    <property type="project" value="TreeGrafter"/>
</dbReference>
<dbReference type="Pfam" id="PF04773">
    <property type="entry name" value="FecR"/>
    <property type="match status" value="1"/>
</dbReference>
<sequence>MPTPDNAPAQAQVDQAIDWLVKLRFDSPCPRTEQQFQHWLASHPHNPLAWQRVSHLSDELAGLPKGLSRRTLDGSQRQRINRRDHLKLMAVLAVGGSLGWAAREPLGIPQLLADSSTATGERRQLQGSDGSRIQLNTASAIDLRYSAEQRRLQLVRGEVSLDSNPNDNRPFRIDTHIGQLATLDGQLLLRENDQGLLLAVRRGEVTLFPTSASPRRVLPGETLQVWASGSFQAVTLHGDPWGWTDGVLSVQQMPLGEFIAELARYRPGLLRCAPEVADLKVSGTYQLADTGQILQLLTRSLPVRVDYRMRYWVSIGAA</sequence>
<protein>
    <submittedName>
        <fullName evidence="3">Iron dicitrate transport regulator FecR</fullName>
    </submittedName>
</protein>
<accession>A0A1L5PJ70</accession>
<dbReference type="InterPro" id="IPR006860">
    <property type="entry name" value="FecR"/>
</dbReference>
<dbReference type="PANTHER" id="PTHR30273:SF2">
    <property type="entry name" value="PROTEIN FECR"/>
    <property type="match status" value="1"/>
</dbReference>
<feature type="domain" description="FecR protein" evidence="1">
    <location>
        <begin position="116"/>
        <end position="205"/>
    </location>
</feature>
<proteinExistence type="predicted"/>